<protein>
    <recommendedName>
        <fullName evidence="1">DUF2460 domain-containing protein</fullName>
    </recommendedName>
</protein>
<organism evidence="2 3">
    <name type="scientific">Xanthomonas phage XAJ2</name>
    <dbReference type="NCBI Taxonomy" id="1775249"/>
    <lineage>
        <taxon>Viruses</taxon>
        <taxon>Duplodnaviria</taxon>
        <taxon>Heunggongvirae</taxon>
        <taxon>Uroviricota</taxon>
        <taxon>Caudoviricetes</taxon>
        <taxon>Caudoviricetes incertae sedis</taxon>
        <taxon>Xajduovirus</taxon>
        <taxon>Xajduovirus XAJ2</taxon>
    </lineage>
</organism>
<sequence>MAFLNQRLSEEVAYGFSGGPSWQTLIIEMDNGNEARNAQWLYPKHRYTAAYEDIAETARDAILQAFHACRGRLHAFRFKDWNDYKAVSEPVINIQVGTRNPAQLIKAYEFGTEQSTRLIQAVSSATLIGPNGANVPGSVDLTTGLFTPSANWAAGSYFWSGEFDVWVRFDNDYNAFTIGSWQHHSANIELVEVRRRA</sequence>
<reference evidence="2 3" key="1">
    <citation type="submission" date="2015-11" db="EMBL/GenBank/DDBJ databases">
        <title>Bacteriophages of Xanthomonas arboricola pv. juglandis: Characterization of two phages.</title>
        <authorList>
            <person name="Domotor D."/>
            <person name="Frank T."/>
            <person name="Rakhely G."/>
            <person name="Doffkay Z."/>
            <person name="Schneider G."/>
            <person name="Kovacs T."/>
        </authorList>
    </citation>
    <scope>NUCLEOTIDE SEQUENCE [LARGE SCALE GENOMIC DNA]</scope>
</reference>
<feature type="domain" description="DUF2460" evidence="1">
    <location>
        <begin position="8"/>
        <end position="194"/>
    </location>
</feature>
<evidence type="ECO:0000313" key="2">
    <source>
        <dbReference type="EMBL" id="AMW36137.1"/>
    </source>
</evidence>
<evidence type="ECO:0000259" key="1">
    <source>
        <dbReference type="Pfam" id="PF09343"/>
    </source>
</evidence>
<dbReference type="EMBL" id="KU197014">
    <property type="protein sequence ID" value="AMW36137.1"/>
    <property type="molecule type" value="Genomic_DNA"/>
</dbReference>
<dbReference type="InterPro" id="IPR011740">
    <property type="entry name" value="DUF2460"/>
</dbReference>
<evidence type="ECO:0000313" key="3">
    <source>
        <dbReference type="Proteomes" id="UP000225190"/>
    </source>
</evidence>
<accession>A0A1I9L2F0</accession>
<name>A0A1I9L2F0_9CAUD</name>
<dbReference type="Pfam" id="PF09343">
    <property type="entry name" value="DUF2460"/>
    <property type="match status" value="1"/>
</dbReference>
<proteinExistence type="predicted"/>
<dbReference type="Proteomes" id="UP000225190">
    <property type="component" value="Segment"/>
</dbReference>
<keyword evidence="3" id="KW-1185">Reference proteome</keyword>